<sequence>MKLAVITMKQCQLLRELKPRSYLAFGSCGAARRMIEHIIEDQHGRIEKLRVSCRDCILAQLLQGSYIVGQPVLLPEGLIRFVAVYTNATRRTISRNRSRLVSVEIIDARSLLLTPRQRAVLRMLGDSATITGIASRLGVSRAAAGKLVRRTLQKLALLYAAEPKAAGAQ</sequence>
<dbReference type="GeneID" id="42878339"/>
<protein>
    <submittedName>
        <fullName evidence="1">Uncharacterized protein</fullName>
    </submittedName>
</protein>
<reference evidence="1 2" key="1">
    <citation type="submission" date="2015-10" db="EMBL/GenBank/DDBJ databases">
        <title>Complete genome sequence of hyperthermophilic archaeon Pyrodictium delaneyi Su06.</title>
        <authorList>
            <person name="Jung J.-H."/>
            <person name="Lin J."/>
            <person name="Holden J.F."/>
            <person name="Park C.-S."/>
        </authorList>
    </citation>
    <scope>NUCLEOTIDE SEQUENCE [LARGE SCALE GENOMIC DNA]</scope>
    <source>
        <strain evidence="1 2">Su06</strain>
    </source>
</reference>
<dbReference type="Gene3D" id="1.10.10.10">
    <property type="entry name" value="Winged helix-like DNA-binding domain superfamily/Winged helix DNA-binding domain"/>
    <property type="match status" value="1"/>
</dbReference>
<name>A0A0P0N463_9CREN</name>
<gene>
    <name evidence="1" type="ORF">Pyrde_1306</name>
</gene>
<organism evidence="1 2">
    <name type="scientific">Pyrodictium delaneyi</name>
    <dbReference type="NCBI Taxonomy" id="1273541"/>
    <lineage>
        <taxon>Archaea</taxon>
        <taxon>Thermoproteota</taxon>
        <taxon>Thermoprotei</taxon>
        <taxon>Desulfurococcales</taxon>
        <taxon>Pyrodictiaceae</taxon>
        <taxon>Pyrodictium</taxon>
    </lineage>
</organism>
<dbReference type="Proteomes" id="UP000058613">
    <property type="component" value="Chromosome"/>
</dbReference>
<proteinExistence type="predicted"/>
<dbReference type="RefSeq" id="WP_143522244.1">
    <property type="nucleotide sequence ID" value="NZ_CP013011.1"/>
</dbReference>
<evidence type="ECO:0000313" key="2">
    <source>
        <dbReference type="Proteomes" id="UP000058613"/>
    </source>
</evidence>
<dbReference type="EMBL" id="CP013011">
    <property type="protein sequence ID" value="ALL01352.1"/>
    <property type="molecule type" value="Genomic_DNA"/>
</dbReference>
<dbReference type="GO" id="GO:0006355">
    <property type="term" value="P:regulation of DNA-templated transcription"/>
    <property type="evidence" value="ECO:0007669"/>
    <property type="project" value="InterPro"/>
</dbReference>
<evidence type="ECO:0000313" key="1">
    <source>
        <dbReference type="EMBL" id="ALL01352.1"/>
    </source>
</evidence>
<dbReference type="InterPro" id="IPR016032">
    <property type="entry name" value="Sig_transdc_resp-reg_C-effctor"/>
</dbReference>
<accession>A0A0P0N463</accession>
<dbReference type="GO" id="GO:0003677">
    <property type="term" value="F:DNA binding"/>
    <property type="evidence" value="ECO:0007669"/>
    <property type="project" value="InterPro"/>
</dbReference>
<dbReference type="InterPro" id="IPR036388">
    <property type="entry name" value="WH-like_DNA-bd_sf"/>
</dbReference>
<dbReference type="KEGG" id="pdl:Pyrde_1306"/>
<dbReference type="SUPFAM" id="SSF46894">
    <property type="entry name" value="C-terminal effector domain of the bipartite response regulators"/>
    <property type="match status" value="1"/>
</dbReference>
<dbReference type="AlphaFoldDB" id="A0A0P0N463"/>